<dbReference type="SUPFAM" id="SSF52317">
    <property type="entry name" value="Class I glutamine amidotransferase-like"/>
    <property type="match status" value="1"/>
</dbReference>
<sequence>MQIEKPSLLLVNACLGADDPCVPTYLAMLEPYFKVTTVHVDALASPRFAEDAAAVTGSTKLITRDPAPEILYTLYRETEKPLLGICYGHQTLAHAWGARVVKKEFFEADADIHISQPDALLDGFAETFTAFKSHFEHVVPDEGLTRHFDVSAASDWCAVEVIKHRTRPLWGTQFHPERSGATGERIAANFHRIVTGVISRRP</sequence>
<dbReference type="STRING" id="1817816.A2Y64_05310"/>
<comment type="caution">
    <text evidence="2">The sequence shown here is derived from an EMBL/GenBank/DDBJ whole genome shotgun (WGS) entry which is preliminary data.</text>
</comment>
<evidence type="ECO:0000259" key="1">
    <source>
        <dbReference type="Pfam" id="PF00117"/>
    </source>
</evidence>
<proteinExistence type="predicted"/>
<accession>A0A1F5FEX5</accession>
<dbReference type="AlphaFoldDB" id="A0A1F5FEX5"/>
<dbReference type="PANTHER" id="PTHR42695">
    <property type="entry name" value="GLUTAMINE AMIDOTRANSFERASE YLR126C-RELATED"/>
    <property type="match status" value="1"/>
</dbReference>
<dbReference type="EMBL" id="MFAF01000046">
    <property type="protein sequence ID" value="OGD78169.1"/>
    <property type="molecule type" value="Genomic_DNA"/>
</dbReference>
<dbReference type="InterPro" id="IPR044992">
    <property type="entry name" value="ChyE-like"/>
</dbReference>
<evidence type="ECO:0000313" key="2">
    <source>
        <dbReference type="EMBL" id="OGD78169.1"/>
    </source>
</evidence>
<dbReference type="Pfam" id="PF00117">
    <property type="entry name" value="GATase"/>
    <property type="match status" value="1"/>
</dbReference>
<dbReference type="Gene3D" id="3.40.50.880">
    <property type="match status" value="1"/>
</dbReference>
<dbReference type="InterPro" id="IPR017926">
    <property type="entry name" value="GATASE"/>
</dbReference>
<dbReference type="Proteomes" id="UP000177187">
    <property type="component" value="Unassembled WGS sequence"/>
</dbReference>
<reference evidence="2 3" key="1">
    <citation type="journal article" date="2016" name="Nat. Commun.">
        <title>Thousands of microbial genomes shed light on interconnected biogeochemical processes in an aquifer system.</title>
        <authorList>
            <person name="Anantharaman K."/>
            <person name="Brown C.T."/>
            <person name="Hug L.A."/>
            <person name="Sharon I."/>
            <person name="Castelle C.J."/>
            <person name="Probst A.J."/>
            <person name="Thomas B.C."/>
            <person name="Singh A."/>
            <person name="Wilkins M.J."/>
            <person name="Karaoz U."/>
            <person name="Brodie E.L."/>
            <person name="Williams K.H."/>
            <person name="Hubbard S.S."/>
            <person name="Banfield J.F."/>
        </authorList>
    </citation>
    <scope>NUCLEOTIDE SEQUENCE [LARGE SCALE GENOMIC DNA]</scope>
</reference>
<protein>
    <recommendedName>
        <fullName evidence="1">Glutamine amidotransferase domain-containing protein</fullName>
    </recommendedName>
</protein>
<dbReference type="PROSITE" id="PS51273">
    <property type="entry name" value="GATASE_TYPE_1"/>
    <property type="match status" value="1"/>
</dbReference>
<evidence type="ECO:0000313" key="3">
    <source>
        <dbReference type="Proteomes" id="UP000177187"/>
    </source>
</evidence>
<organism evidence="2 3">
    <name type="scientific">Candidatus Coatesbacteria bacterium RBG_13_66_14</name>
    <dbReference type="NCBI Taxonomy" id="1817816"/>
    <lineage>
        <taxon>Bacteria</taxon>
        <taxon>Candidatus Coatesiibacteriota</taxon>
    </lineage>
</organism>
<dbReference type="PANTHER" id="PTHR42695:SF5">
    <property type="entry name" value="GLUTAMINE AMIDOTRANSFERASE YLR126C-RELATED"/>
    <property type="match status" value="1"/>
</dbReference>
<dbReference type="InterPro" id="IPR029062">
    <property type="entry name" value="Class_I_gatase-like"/>
</dbReference>
<name>A0A1F5FEX5_9BACT</name>
<dbReference type="GO" id="GO:0005829">
    <property type="term" value="C:cytosol"/>
    <property type="evidence" value="ECO:0007669"/>
    <property type="project" value="TreeGrafter"/>
</dbReference>
<feature type="domain" description="Glutamine amidotransferase" evidence="1">
    <location>
        <begin position="74"/>
        <end position="190"/>
    </location>
</feature>
<gene>
    <name evidence="2" type="ORF">A2Y64_05310</name>
</gene>